<dbReference type="Pfam" id="PF06073">
    <property type="entry name" value="DUF934"/>
    <property type="match status" value="1"/>
</dbReference>
<evidence type="ECO:0008006" key="3">
    <source>
        <dbReference type="Google" id="ProtNLM"/>
    </source>
</evidence>
<dbReference type="OrthoDB" id="9800421at2"/>
<keyword evidence="2" id="KW-1185">Reference proteome</keyword>
<dbReference type="HOGENOM" id="CLU_115811_2_1_6"/>
<dbReference type="STRING" id="377629.TERTU_2119"/>
<dbReference type="PIRSF" id="PIRSF030820">
    <property type="entry name" value="UCP030820"/>
    <property type="match status" value="1"/>
</dbReference>
<accession>C5BJB4</accession>
<reference evidence="1 2" key="1">
    <citation type="journal article" date="2009" name="PLoS ONE">
        <title>The complete genome of Teredinibacter turnerae T7901: an intracellular endosymbiont of marine wood-boring bivalves (shipworms).</title>
        <authorList>
            <person name="Yang J.C."/>
            <person name="Madupu R."/>
            <person name="Durkin A.S."/>
            <person name="Ekborg N.A."/>
            <person name="Pedamallu C.S."/>
            <person name="Hostetler J.B."/>
            <person name="Radune D."/>
            <person name="Toms B.S."/>
            <person name="Henrissat B."/>
            <person name="Coutinho P.M."/>
            <person name="Schwarz S."/>
            <person name="Field L."/>
            <person name="Trindade-Silva A.E."/>
            <person name="Soares C.A.G."/>
            <person name="Elshahawi S."/>
            <person name="Hanora A."/>
            <person name="Schmidt E.W."/>
            <person name="Haygood M.G."/>
            <person name="Posfai J."/>
            <person name="Benner J."/>
            <person name="Madinger C."/>
            <person name="Nove J."/>
            <person name="Anton B."/>
            <person name="Chaudhary K."/>
            <person name="Foster J."/>
            <person name="Holman A."/>
            <person name="Kumar S."/>
            <person name="Lessard P.A."/>
            <person name="Luyten Y.A."/>
            <person name="Slatko B."/>
            <person name="Wood N."/>
            <person name="Wu B."/>
            <person name="Teplitski M."/>
            <person name="Mougous J.D."/>
            <person name="Ward N."/>
            <person name="Eisen J.A."/>
            <person name="Badger J.H."/>
            <person name="Distel D.L."/>
        </authorList>
    </citation>
    <scope>NUCLEOTIDE SEQUENCE [LARGE SCALE GENOMIC DNA]</scope>
    <source>
        <strain evidence="2">ATCC 39867 / T7901</strain>
    </source>
</reference>
<proteinExistence type="predicted"/>
<protein>
    <recommendedName>
        <fullName evidence="3">Oxidoreductase</fullName>
    </recommendedName>
</protein>
<dbReference type="eggNOG" id="COG3749">
    <property type="taxonomic scope" value="Bacteria"/>
</dbReference>
<dbReference type="InterPro" id="IPR008318">
    <property type="entry name" value="UCP030820"/>
</dbReference>
<organism evidence="1 2">
    <name type="scientific">Teredinibacter turnerae (strain ATCC 39867 / T7901)</name>
    <dbReference type="NCBI Taxonomy" id="377629"/>
    <lineage>
        <taxon>Bacteria</taxon>
        <taxon>Pseudomonadati</taxon>
        <taxon>Pseudomonadota</taxon>
        <taxon>Gammaproteobacteria</taxon>
        <taxon>Cellvibrionales</taxon>
        <taxon>Cellvibrionaceae</taxon>
        <taxon>Teredinibacter</taxon>
    </lineage>
</organism>
<name>C5BJB4_TERTT</name>
<evidence type="ECO:0000313" key="1">
    <source>
        <dbReference type="EMBL" id="ACR12855.1"/>
    </source>
</evidence>
<dbReference type="AlphaFoldDB" id="C5BJB4"/>
<gene>
    <name evidence="1" type="ordered locus">TERTU_2119</name>
</gene>
<dbReference type="KEGG" id="ttu:TERTU_2119"/>
<dbReference type="RefSeq" id="WP_015818967.1">
    <property type="nucleotide sequence ID" value="NC_012997.1"/>
</dbReference>
<evidence type="ECO:0000313" key="2">
    <source>
        <dbReference type="Proteomes" id="UP000009080"/>
    </source>
</evidence>
<dbReference type="EMBL" id="CP001614">
    <property type="protein sequence ID" value="ACR12855.1"/>
    <property type="molecule type" value="Genomic_DNA"/>
</dbReference>
<dbReference type="Proteomes" id="UP000009080">
    <property type="component" value="Chromosome"/>
</dbReference>
<sequence length="164" mass="18374">MPKLIKNGELVENTWQMYTEADNDAALESGNWLLPLENYLNLQDAAHTNMENLGVLVPGDTDIGELAKIPTTAPVVAIDFPVFTDGRGFTLGRTLREHYDFTGDLRASGNYMLDQLFYLKRCGFTSFAIAEEADMQTVKDALSSFSVKYQAAIDEPQPLFRRRS</sequence>